<dbReference type="Proteomes" id="UP000694924">
    <property type="component" value="Unplaced"/>
</dbReference>
<feature type="region of interest" description="Disordered" evidence="2">
    <location>
        <begin position="512"/>
        <end position="642"/>
    </location>
</feature>
<feature type="region of interest" description="Disordered" evidence="2">
    <location>
        <begin position="666"/>
        <end position="747"/>
    </location>
</feature>
<evidence type="ECO:0000256" key="2">
    <source>
        <dbReference type="SAM" id="MobiDB-lite"/>
    </source>
</evidence>
<dbReference type="InterPro" id="IPR039773">
    <property type="entry name" value="BAG_chaperone_regulator"/>
</dbReference>
<evidence type="ECO:0000313" key="5">
    <source>
        <dbReference type="RefSeq" id="XP_015175838.1"/>
    </source>
</evidence>
<reference evidence="5" key="1">
    <citation type="submission" date="2025-08" db="UniProtKB">
        <authorList>
            <consortium name="RefSeq"/>
        </authorList>
    </citation>
    <scope>IDENTIFICATION</scope>
    <source>
        <tissue evidence="5">Whole body</tissue>
    </source>
</reference>
<dbReference type="PANTHER" id="PTHR12329">
    <property type="entry name" value="BCL2-ASSOCIATED ATHANOGENE"/>
    <property type="match status" value="1"/>
</dbReference>
<sequence length="747" mass="84532">MSFYFRDKPRFGERFRGKSGDKLLQEIQQQLDEDSKSFFEPTTNNKSSRFPFDRRPEFPKGFPFDDDDDFGRRTDIRAHLDDLAARHPEFADHLLGPPWGDIPFRGSTYNNQRRGSGNGGSSSYPNYPDEDARSQASGSSATSAASGASGVSSHGDPESSSSSSSNRSKNPQYKQSHREDRRNPIPQYGLRNTVDIGQHHRDNMENSEKDSRGQRSMSAPPENRQQTNLQQEQDKSQQQPTTGQRYVSRVDITPQHNQPQSSPSQQQSSPAPPPPPTQPSQGNVRHIPIFVEGRDEPVISKNIDAPFQRQQSPPQFHNSPHFNKPSSFSNLGFGPRQWRPHFQESFYNPNSSFDHSPTRRTQSPSYQQPKHYAERQQQPSRNHQYESQPQEYHQPRQRARQQQEPKPHPQQQTAPGPQAQQQEAPKHVPKQTLPKDPLERVASVQKEVDSLAEQVKQYTGNSRKDKQYMFLDEMLTRELIKLDDIETEGRENVRQARKNAIRTIQETISLLESKAPLPGQEQSQEDSQSMQVELYQEQDKENQPSNEPMDVDQNNEQNMQSNEAIPLPPGPSSPKTTTESNEGTVAVAQIEPQNVSTENQQTEQKQEVPPAANQAEQQEQQQQLQQEAAVVADKPSNENTNNITEVTMQIDSSAPMEVQEKVENVVEEEKKDENQNVSKEIKMVGESVEQKSTEEQKQISDSQEKTKSTTKLPLSPKTAKKAKKLAAPISEKAIPLPPPESTEANAK</sequence>
<dbReference type="InterPro" id="IPR003103">
    <property type="entry name" value="BAG_domain"/>
</dbReference>
<proteinExistence type="predicted"/>
<evidence type="ECO:0000313" key="4">
    <source>
        <dbReference type="Proteomes" id="UP000694924"/>
    </source>
</evidence>
<keyword evidence="4" id="KW-1185">Reference proteome</keyword>
<feature type="region of interest" description="Disordered" evidence="2">
    <location>
        <begin position="91"/>
        <end position="441"/>
    </location>
</feature>
<feature type="compositionally biased region" description="Polar residues" evidence="2">
    <location>
        <begin position="375"/>
        <end position="391"/>
    </location>
</feature>
<keyword evidence="1" id="KW-0143">Chaperone</keyword>
<feature type="compositionally biased region" description="Low complexity" evidence="2">
    <location>
        <begin position="134"/>
        <end position="168"/>
    </location>
</feature>
<protein>
    <submittedName>
        <fullName evidence="5">BAG domain-containing protein Samui isoform X1</fullName>
    </submittedName>
</protein>
<feature type="compositionally biased region" description="Low complexity" evidence="2">
    <location>
        <begin position="408"/>
        <end position="423"/>
    </location>
</feature>
<feature type="compositionally biased region" description="Polar residues" evidence="2">
    <location>
        <begin position="308"/>
        <end position="330"/>
    </location>
</feature>
<feature type="compositionally biased region" description="Polar residues" evidence="2">
    <location>
        <begin position="552"/>
        <end position="563"/>
    </location>
</feature>
<dbReference type="PANTHER" id="PTHR12329:SF5">
    <property type="entry name" value="STARVIN, ISOFORM E"/>
    <property type="match status" value="1"/>
</dbReference>
<evidence type="ECO:0000256" key="1">
    <source>
        <dbReference type="ARBA" id="ARBA00023186"/>
    </source>
</evidence>
<evidence type="ECO:0000259" key="3">
    <source>
        <dbReference type="PROSITE" id="PS51035"/>
    </source>
</evidence>
<dbReference type="RefSeq" id="XP_015175838.1">
    <property type="nucleotide sequence ID" value="XM_015320352.1"/>
</dbReference>
<feature type="compositionally biased region" description="Low complexity" evidence="2">
    <location>
        <begin position="520"/>
        <end position="533"/>
    </location>
</feature>
<feature type="compositionally biased region" description="Low complexity" evidence="2">
    <location>
        <begin position="607"/>
        <end position="632"/>
    </location>
</feature>
<feature type="compositionally biased region" description="Polar residues" evidence="2">
    <location>
        <begin position="591"/>
        <end position="603"/>
    </location>
</feature>
<feature type="compositionally biased region" description="Polar residues" evidence="2">
    <location>
        <begin position="573"/>
        <end position="583"/>
    </location>
</feature>
<dbReference type="Gene3D" id="1.20.58.120">
    <property type="entry name" value="BAG domain"/>
    <property type="match status" value="1"/>
</dbReference>
<feature type="compositionally biased region" description="Basic and acidic residues" evidence="2">
    <location>
        <begin position="197"/>
        <end position="213"/>
    </location>
</feature>
<dbReference type="SUPFAM" id="SSF63491">
    <property type="entry name" value="BAG domain"/>
    <property type="match status" value="1"/>
</dbReference>
<feature type="compositionally biased region" description="Polar residues" evidence="2">
    <location>
        <begin position="223"/>
        <end position="245"/>
    </location>
</feature>
<feature type="region of interest" description="Disordered" evidence="2">
    <location>
        <begin position="34"/>
        <end position="71"/>
    </location>
</feature>
<dbReference type="InterPro" id="IPR036533">
    <property type="entry name" value="BAG_dom_sf"/>
</dbReference>
<feature type="compositionally biased region" description="Basic and acidic residues" evidence="2">
    <location>
        <begin position="666"/>
        <end position="707"/>
    </location>
</feature>
<name>A0ABM1I6K1_POLDO</name>
<feature type="domain" description="BAG" evidence="3">
    <location>
        <begin position="440"/>
        <end position="515"/>
    </location>
</feature>
<dbReference type="SMART" id="SM00264">
    <property type="entry name" value="BAG"/>
    <property type="match status" value="1"/>
</dbReference>
<dbReference type="Pfam" id="PF02179">
    <property type="entry name" value="BAG"/>
    <property type="match status" value="1"/>
</dbReference>
<dbReference type="GeneID" id="107066088"/>
<feature type="compositionally biased region" description="Low complexity" evidence="2">
    <location>
        <begin position="254"/>
        <end position="269"/>
    </location>
</feature>
<accession>A0ABM1I6K1</accession>
<gene>
    <name evidence="5" type="primary">LOC107066088</name>
</gene>
<feature type="compositionally biased region" description="Polar residues" evidence="2">
    <location>
        <begin position="345"/>
        <end position="368"/>
    </location>
</feature>
<organism evidence="4 5">
    <name type="scientific">Polistes dominula</name>
    <name type="common">European paper wasp</name>
    <name type="synonym">Vespa dominula</name>
    <dbReference type="NCBI Taxonomy" id="743375"/>
    <lineage>
        <taxon>Eukaryota</taxon>
        <taxon>Metazoa</taxon>
        <taxon>Ecdysozoa</taxon>
        <taxon>Arthropoda</taxon>
        <taxon>Hexapoda</taxon>
        <taxon>Insecta</taxon>
        <taxon>Pterygota</taxon>
        <taxon>Neoptera</taxon>
        <taxon>Endopterygota</taxon>
        <taxon>Hymenoptera</taxon>
        <taxon>Apocrita</taxon>
        <taxon>Aculeata</taxon>
        <taxon>Vespoidea</taxon>
        <taxon>Vespidae</taxon>
        <taxon>Polistinae</taxon>
        <taxon>Polistini</taxon>
        <taxon>Polistes</taxon>
    </lineage>
</organism>
<dbReference type="PROSITE" id="PS51035">
    <property type="entry name" value="BAG"/>
    <property type="match status" value="1"/>
</dbReference>